<dbReference type="PANTHER" id="PTHR36577:SF3">
    <property type="entry name" value="DUF521 DOMAIN PROTEIN (AFU_ORTHOLOGUE AFUA_6G00490)"/>
    <property type="match status" value="1"/>
</dbReference>
<dbReference type="GO" id="GO:0016829">
    <property type="term" value="F:lyase activity"/>
    <property type="evidence" value="ECO:0007669"/>
    <property type="project" value="UniProtKB-KW"/>
</dbReference>
<keyword evidence="5" id="KW-1185">Reference proteome</keyword>
<feature type="domain" description="Phosphomevalonate dehydratase large subunit-like" evidence="3">
    <location>
        <begin position="1"/>
        <end position="401"/>
    </location>
</feature>
<dbReference type="OrthoDB" id="1550274at2"/>
<keyword evidence="1" id="KW-0408">Iron</keyword>
<comment type="caution">
    <text evidence="4">The sequence shown here is derived from an EMBL/GenBank/DDBJ whole genome shotgun (WGS) entry which is preliminary data.</text>
</comment>
<dbReference type="Pfam" id="PF04412">
    <property type="entry name" value="AcnX"/>
    <property type="match status" value="1"/>
</dbReference>
<dbReference type="InterPro" id="IPR015931">
    <property type="entry name" value="Acnase/IPM_dHydase_lsu_aba_1/3"/>
</dbReference>
<keyword evidence="2" id="KW-0456">Lyase</keyword>
<evidence type="ECO:0000313" key="4">
    <source>
        <dbReference type="EMBL" id="PJE38599.1"/>
    </source>
</evidence>
<dbReference type="AlphaFoldDB" id="A0A2M8J748"/>
<reference evidence="4 5" key="1">
    <citation type="journal article" date="2018" name="Int. J. Syst. Evol. Microbiol.">
        <title>Pseudooceanicola lipolyticus sp. nov., a marine alphaproteobacterium, reclassification of Oceanicola flagellatus as Pseudooceanicola flagellatus comb. nov. and emended description of the genus Pseudooceanicola.</title>
        <authorList>
            <person name="Huang M.-M."/>
            <person name="Guo L.-L."/>
            <person name="Wu Y.-H."/>
            <person name="Lai Q.-L."/>
            <person name="Shao Z.-Z."/>
            <person name="Wang C.-S."/>
            <person name="Wu M."/>
            <person name="Xu X.-W."/>
        </authorList>
    </citation>
    <scope>NUCLEOTIDE SEQUENCE [LARGE SCALE GENOMIC DNA]</scope>
    <source>
        <strain evidence="4 5">157</strain>
    </source>
</reference>
<protein>
    <recommendedName>
        <fullName evidence="3">Phosphomevalonate dehydratase large subunit-like domain-containing protein</fullName>
    </recommendedName>
</protein>
<evidence type="ECO:0000256" key="2">
    <source>
        <dbReference type="ARBA" id="ARBA00023239"/>
    </source>
</evidence>
<dbReference type="RefSeq" id="WP_100160728.1">
    <property type="nucleotide sequence ID" value="NZ_PGTB01000001.1"/>
</dbReference>
<dbReference type="PANTHER" id="PTHR36577">
    <property type="entry name" value="DUF521 DOMAIN PROTEIN (AFU_ORTHOLOGUE AFUA_6G00490)"/>
    <property type="match status" value="1"/>
</dbReference>
<dbReference type="InterPro" id="IPR036008">
    <property type="entry name" value="Aconitase_4Fe-4S_dom"/>
</dbReference>
<gene>
    <name evidence="4" type="ORF">CVM52_00285</name>
</gene>
<dbReference type="SUPFAM" id="SSF53732">
    <property type="entry name" value="Aconitase iron-sulfur domain"/>
    <property type="match status" value="1"/>
</dbReference>
<evidence type="ECO:0000259" key="3">
    <source>
        <dbReference type="Pfam" id="PF04412"/>
    </source>
</evidence>
<dbReference type="InterPro" id="IPR007506">
    <property type="entry name" value="PMDh-L-like_dom"/>
</dbReference>
<dbReference type="EMBL" id="PGTB01000001">
    <property type="protein sequence ID" value="PJE38599.1"/>
    <property type="molecule type" value="Genomic_DNA"/>
</dbReference>
<sequence>MQLSERDQTLLDGAAGEAAQQAMSALVQLGEAYDAPDMVDIGYAHVHAGMALYKGDVELIEATAQQGARMVVPASTNIANADMGDWQGIGAPETLGRLQKRAEAAHRRMGSATSFTCTPYWAGHWPTWNMHIASIESGVTVFANSVLGARSNRDGYFAVYAGMTGRYPRFGLHLDRNRQPTHRVTVSAQPRGTAEFTALGYAVGTAVGSGVPLIQGIRRRPSLDELDALGVGMATSGGVAMFILPGATPPFGEDADAPGLPEIEIAEAEIAGVFDTFCTGGEAGFDLVHLGCPHASFEEMKYYAELLAGRRVAPGVELWITTSRAVRQTAREAGLLAPLLASGARVVTDTCPISCHFACTCSPDPALGVTPPTLRTILVDSAKQAHYVRDMIQCPTLFTTSELAVESAVTGRFVPRSRRNG</sequence>
<organism evidence="4 5">
    <name type="scientific">Pseudooceanicola lipolyticus</name>
    <dbReference type="NCBI Taxonomy" id="2029104"/>
    <lineage>
        <taxon>Bacteria</taxon>
        <taxon>Pseudomonadati</taxon>
        <taxon>Pseudomonadota</taxon>
        <taxon>Alphaproteobacteria</taxon>
        <taxon>Rhodobacterales</taxon>
        <taxon>Paracoccaceae</taxon>
        <taxon>Pseudooceanicola</taxon>
    </lineage>
</organism>
<accession>A0A2M8J748</accession>
<dbReference type="Proteomes" id="UP000231553">
    <property type="component" value="Unassembled WGS sequence"/>
</dbReference>
<evidence type="ECO:0000313" key="5">
    <source>
        <dbReference type="Proteomes" id="UP000231553"/>
    </source>
</evidence>
<dbReference type="Gene3D" id="3.30.499.10">
    <property type="entry name" value="Aconitase, domain 3"/>
    <property type="match status" value="1"/>
</dbReference>
<name>A0A2M8J748_9RHOB</name>
<evidence type="ECO:0000256" key="1">
    <source>
        <dbReference type="ARBA" id="ARBA00023004"/>
    </source>
</evidence>
<proteinExistence type="predicted"/>